<name>A0ACC2LBR1_PERAE</name>
<evidence type="ECO:0000313" key="2">
    <source>
        <dbReference type="Proteomes" id="UP001234297"/>
    </source>
</evidence>
<sequence length="124" mass="14084">MKCCLLFVCDEKVRVYKEEGVINCAWGGSGERDDLDGVTVTSSRHPPPIFCDLRFLEREGEHECQDISWGPFVAPPIATCWPHLLDTWAPRLYSNYHDHVANDCVLFTSFVIFTFPTSLNEATT</sequence>
<comment type="caution">
    <text evidence="1">The sequence shown here is derived from an EMBL/GenBank/DDBJ whole genome shotgun (WGS) entry which is preliminary data.</text>
</comment>
<evidence type="ECO:0000313" key="1">
    <source>
        <dbReference type="EMBL" id="KAJ8630957.1"/>
    </source>
</evidence>
<keyword evidence="2" id="KW-1185">Reference proteome</keyword>
<protein>
    <submittedName>
        <fullName evidence="1">Uncharacterized protein</fullName>
    </submittedName>
</protein>
<accession>A0ACC2LBR1</accession>
<dbReference type="EMBL" id="CM056815">
    <property type="protein sequence ID" value="KAJ8630957.1"/>
    <property type="molecule type" value="Genomic_DNA"/>
</dbReference>
<organism evidence="1 2">
    <name type="scientific">Persea americana</name>
    <name type="common">Avocado</name>
    <dbReference type="NCBI Taxonomy" id="3435"/>
    <lineage>
        <taxon>Eukaryota</taxon>
        <taxon>Viridiplantae</taxon>
        <taxon>Streptophyta</taxon>
        <taxon>Embryophyta</taxon>
        <taxon>Tracheophyta</taxon>
        <taxon>Spermatophyta</taxon>
        <taxon>Magnoliopsida</taxon>
        <taxon>Magnoliidae</taxon>
        <taxon>Laurales</taxon>
        <taxon>Lauraceae</taxon>
        <taxon>Persea</taxon>
    </lineage>
</organism>
<dbReference type="Proteomes" id="UP001234297">
    <property type="component" value="Chromosome 7"/>
</dbReference>
<gene>
    <name evidence="1" type="ORF">MRB53_024280</name>
</gene>
<proteinExistence type="predicted"/>
<reference evidence="1 2" key="1">
    <citation type="journal article" date="2022" name="Hortic Res">
        <title>A haplotype resolved chromosomal level avocado genome allows analysis of novel avocado genes.</title>
        <authorList>
            <person name="Nath O."/>
            <person name="Fletcher S.J."/>
            <person name="Hayward A."/>
            <person name="Shaw L.M."/>
            <person name="Masouleh A.K."/>
            <person name="Furtado A."/>
            <person name="Henry R.J."/>
            <person name="Mitter N."/>
        </authorList>
    </citation>
    <scope>NUCLEOTIDE SEQUENCE [LARGE SCALE GENOMIC DNA]</scope>
    <source>
        <strain evidence="2">cv. Hass</strain>
    </source>
</reference>